<dbReference type="GO" id="GO:0005739">
    <property type="term" value="C:mitochondrion"/>
    <property type="evidence" value="ECO:0007669"/>
    <property type="project" value="TreeGrafter"/>
</dbReference>
<keyword evidence="1" id="KW-0547">Nucleotide-binding</keyword>
<dbReference type="Gene3D" id="1.10.1580.10">
    <property type="match status" value="1"/>
</dbReference>
<dbReference type="InParanoid" id="A0A4Q1BGS0"/>
<dbReference type="EMBL" id="SDIL01000088">
    <property type="protein sequence ID" value="RXK36762.1"/>
    <property type="molecule type" value="Genomic_DNA"/>
</dbReference>
<evidence type="ECO:0000256" key="2">
    <source>
        <dbReference type="ARBA" id="ARBA00023134"/>
    </source>
</evidence>
<organism evidence="5 6">
    <name type="scientific">Tremella mesenterica</name>
    <name type="common">Jelly fungus</name>
    <dbReference type="NCBI Taxonomy" id="5217"/>
    <lineage>
        <taxon>Eukaryota</taxon>
        <taxon>Fungi</taxon>
        <taxon>Dikarya</taxon>
        <taxon>Basidiomycota</taxon>
        <taxon>Agaricomycotina</taxon>
        <taxon>Tremellomycetes</taxon>
        <taxon>Tremellales</taxon>
        <taxon>Tremellaceae</taxon>
        <taxon>Tremella</taxon>
    </lineage>
</organism>
<dbReference type="SUPFAM" id="SSF52540">
    <property type="entry name" value="P-loop containing nucleoside triphosphate hydrolases"/>
    <property type="match status" value="1"/>
</dbReference>
<dbReference type="InterPro" id="IPR006073">
    <property type="entry name" value="GTP-bd"/>
</dbReference>
<sequence>MSFTPRPFLFPTRTPSWFLGHMVRSLRALPALLEDIDLVIEARDARLALTSINPTFDNILAKAWGSRKGKERADEREKVVVYTKRDLAEGRFEVPLIKAFKSHMNQQVFFADTRSDADVKSILRHAVHFAKGREEGLKVLVVGMPNVGKSSLLNALRRVGMHKGKAFRTGAEAGITRRLTGTVKIFESPLVYVYDTPGVMIPYLGHGIIGAERGLKLALTAGIKEGLFERDVIVDYLLWRMNIKLTQQQHLPLDQRDPTYLDLLPLPLTFTQPTEDPQTLLSALAQRLGALRKGGEPDLEASATYLIRAFREGKLGPWTLDDLTSISQISPTSHDDPVLEQPDIQPTQSAIESVEEDRIEESGHGGEMADMDHKDKDGPNRLPIESRKPRGLKEEMGDLNGEDLEERVSKVVKYHLDLAEQERIDTSEGKNLSISQQRKVELKEKEQVRLTRRIQKGFVTKPAPKKRVQRRR</sequence>
<evidence type="ECO:0000256" key="3">
    <source>
        <dbReference type="SAM" id="MobiDB-lite"/>
    </source>
</evidence>
<dbReference type="PANTHER" id="PTHR45782:SF4">
    <property type="entry name" value="MITOCHONDRIAL RIBOSOME-ASSOCIATED GTPASE 1"/>
    <property type="match status" value="1"/>
</dbReference>
<dbReference type="GO" id="GO:0003924">
    <property type="term" value="F:GTPase activity"/>
    <property type="evidence" value="ECO:0007669"/>
    <property type="project" value="TreeGrafter"/>
</dbReference>
<feature type="region of interest" description="Disordered" evidence="3">
    <location>
        <begin position="327"/>
        <end position="402"/>
    </location>
</feature>
<evidence type="ECO:0000313" key="5">
    <source>
        <dbReference type="EMBL" id="RXK36762.1"/>
    </source>
</evidence>
<keyword evidence="2" id="KW-0342">GTP-binding</keyword>
<feature type="region of interest" description="Disordered" evidence="3">
    <location>
        <begin position="453"/>
        <end position="472"/>
    </location>
</feature>
<feature type="domain" description="G" evidence="4">
    <location>
        <begin position="138"/>
        <end position="208"/>
    </location>
</feature>
<evidence type="ECO:0000256" key="1">
    <source>
        <dbReference type="ARBA" id="ARBA00022741"/>
    </source>
</evidence>
<dbReference type="FunCoup" id="A0A4Q1BGS0">
    <property type="interactions" value="361"/>
</dbReference>
<comment type="caution">
    <text evidence="5">The sequence shown here is derived from an EMBL/GenBank/DDBJ whole genome shotgun (WGS) entry which is preliminary data.</text>
</comment>
<keyword evidence="6" id="KW-1185">Reference proteome</keyword>
<dbReference type="STRING" id="5217.A0A4Q1BGS0"/>
<dbReference type="InterPro" id="IPR023179">
    <property type="entry name" value="GTP-bd_ortho_bundle_sf"/>
</dbReference>
<reference evidence="5 6" key="1">
    <citation type="submission" date="2016-06" db="EMBL/GenBank/DDBJ databases">
        <title>Evolution of pathogenesis and genome organization in the Tremellales.</title>
        <authorList>
            <person name="Cuomo C."/>
            <person name="Litvintseva A."/>
            <person name="Heitman J."/>
            <person name="Chen Y."/>
            <person name="Sun S."/>
            <person name="Springer D."/>
            <person name="Dromer F."/>
            <person name="Young S."/>
            <person name="Zeng Q."/>
            <person name="Chapman S."/>
            <person name="Gujja S."/>
            <person name="Saif S."/>
            <person name="Birren B."/>
        </authorList>
    </citation>
    <scope>NUCLEOTIDE SEQUENCE [LARGE SCALE GENOMIC DNA]</scope>
    <source>
        <strain evidence="5 6">ATCC 28783</strain>
    </source>
</reference>
<dbReference type="InterPro" id="IPR027417">
    <property type="entry name" value="P-loop_NTPase"/>
</dbReference>
<evidence type="ECO:0000259" key="4">
    <source>
        <dbReference type="Pfam" id="PF01926"/>
    </source>
</evidence>
<dbReference type="CDD" id="cd01856">
    <property type="entry name" value="YlqF"/>
    <property type="match status" value="1"/>
</dbReference>
<dbReference type="PANTHER" id="PTHR45782">
    <property type="entry name" value="MITOCHONDRIAL RIBOSOME-ASSOCIATED GTPASE 1"/>
    <property type="match status" value="1"/>
</dbReference>
<dbReference type="AlphaFoldDB" id="A0A4Q1BGS0"/>
<dbReference type="Pfam" id="PF01926">
    <property type="entry name" value="MMR_HSR1"/>
    <property type="match status" value="1"/>
</dbReference>
<dbReference type="GO" id="GO:0005525">
    <property type="term" value="F:GTP binding"/>
    <property type="evidence" value="ECO:0007669"/>
    <property type="project" value="UniProtKB-KW"/>
</dbReference>
<gene>
    <name evidence="5" type="ORF">M231_05997</name>
</gene>
<accession>A0A4Q1BGS0</accession>
<dbReference type="GO" id="GO:0032543">
    <property type="term" value="P:mitochondrial translation"/>
    <property type="evidence" value="ECO:0007669"/>
    <property type="project" value="TreeGrafter"/>
</dbReference>
<evidence type="ECO:0000313" key="6">
    <source>
        <dbReference type="Proteomes" id="UP000289152"/>
    </source>
</evidence>
<dbReference type="Gene3D" id="3.40.50.300">
    <property type="entry name" value="P-loop containing nucleotide triphosphate hydrolases"/>
    <property type="match status" value="1"/>
</dbReference>
<feature type="compositionally biased region" description="Basic residues" evidence="3">
    <location>
        <begin position="463"/>
        <end position="472"/>
    </location>
</feature>
<dbReference type="OrthoDB" id="269151at2759"/>
<dbReference type="VEuPathDB" id="FungiDB:TREMEDRAFT_15554"/>
<dbReference type="Proteomes" id="UP000289152">
    <property type="component" value="Unassembled WGS sequence"/>
</dbReference>
<proteinExistence type="predicted"/>
<feature type="compositionally biased region" description="Basic and acidic residues" evidence="3">
    <location>
        <begin position="370"/>
        <end position="396"/>
    </location>
</feature>
<protein>
    <recommendedName>
        <fullName evidence="4">G domain-containing protein</fullName>
    </recommendedName>
</protein>
<name>A0A4Q1BGS0_TREME</name>